<evidence type="ECO:0000313" key="3">
    <source>
        <dbReference type="Proteomes" id="UP001174196"/>
    </source>
</evidence>
<dbReference type="Proteomes" id="UP001174196">
    <property type="component" value="Unassembled WGS sequence"/>
</dbReference>
<dbReference type="RefSeq" id="WP_301239642.1">
    <property type="nucleotide sequence ID" value="NZ_JANRHH010000047.1"/>
</dbReference>
<name>A0ABT8IPU3_9BACL</name>
<evidence type="ECO:0000256" key="1">
    <source>
        <dbReference type="SAM" id="MobiDB-lite"/>
    </source>
</evidence>
<evidence type="ECO:0000313" key="2">
    <source>
        <dbReference type="EMBL" id="MDN4594798.1"/>
    </source>
</evidence>
<feature type="compositionally biased region" description="Polar residues" evidence="1">
    <location>
        <begin position="44"/>
        <end position="57"/>
    </location>
</feature>
<comment type="caution">
    <text evidence="2">The sequence shown here is derived from an EMBL/GenBank/DDBJ whole genome shotgun (WGS) entry which is preliminary data.</text>
</comment>
<feature type="compositionally biased region" description="Basic and acidic residues" evidence="1">
    <location>
        <begin position="24"/>
        <end position="41"/>
    </location>
</feature>
<protein>
    <submittedName>
        <fullName evidence="2">Uncharacterized protein</fullName>
    </submittedName>
</protein>
<dbReference type="EMBL" id="JANRHH010000047">
    <property type="protein sequence ID" value="MDN4594798.1"/>
    <property type="molecule type" value="Genomic_DNA"/>
</dbReference>
<reference evidence="2" key="1">
    <citation type="submission" date="2022-08" db="EMBL/GenBank/DDBJ databases">
        <title>Polycladomyces zharkentsis sp. nov., a novel thermophilic CMC and starch-degrading bacterium isolated from a geothermal spring in Kazakhstan.</title>
        <authorList>
            <person name="Mashzhan A."/>
            <person name="Kistaubaeva A."/>
            <person name="Javier-Lopez R."/>
            <person name="Birkeland N.-K."/>
        </authorList>
    </citation>
    <scope>NUCLEOTIDE SEQUENCE</scope>
    <source>
        <strain evidence="2">KSR 13</strain>
    </source>
</reference>
<sequence>MGWTLLVVGLFLLIRLVRRLSRGDQRRPLSRQRMAETDRARHSYQLNEVSRTDFTPENQKKGTSQDRVVLTPQAVSPRMRLKQTKKRSPIQWAREDWSRAIVMQEILGPPRALRPFRSKFPRGR</sequence>
<feature type="region of interest" description="Disordered" evidence="1">
    <location>
        <begin position="24"/>
        <end position="66"/>
    </location>
</feature>
<keyword evidence="3" id="KW-1185">Reference proteome</keyword>
<accession>A0ABT8IPU3</accession>
<organism evidence="2 3">
    <name type="scientific">Polycladomyces subterraneus</name>
    <dbReference type="NCBI Taxonomy" id="1016997"/>
    <lineage>
        <taxon>Bacteria</taxon>
        <taxon>Bacillati</taxon>
        <taxon>Bacillota</taxon>
        <taxon>Bacilli</taxon>
        <taxon>Bacillales</taxon>
        <taxon>Thermoactinomycetaceae</taxon>
        <taxon>Polycladomyces</taxon>
    </lineage>
</organism>
<gene>
    <name evidence="2" type="ORF">NWF35_13055</name>
</gene>
<proteinExistence type="predicted"/>